<organism evidence="8 9">
    <name type="scientific">Rhamnella rubrinervis</name>
    <dbReference type="NCBI Taxonomy" id="2594499"/>
    <lineage>
        <taxon>Eukaryota</taxon>
        <taxon>Viridiplantae</taxon>
        <taxon>Streptophyta</taxon>
        <taxon>Embryophyta</taxon>
        <taxon>Tracheophyta</taxon>
        <taxon>Spermatophyta</taxon>
        <taxon>Magnoliopsida</taxon>
        <taxon>eudicotyledons</taxon>
        <taxon>Gunneridae</taxon>
        <taxon>Pentapetalae</taxon>
        <taxon>rosids</taxon>
        <taxon>fabids</taxon>
        <taxon>Rosales</taxon>
        <taxon>Rhamnaceae</taxon>
        <taxon>rhamnoid group</taxon>
        <taxon>Rhamneae</taxon>
        <taxon>Rhamnella</taxon>
    </lineage>
</organism>
<dbReference type="GO" id="GO:0051301">
    <property type="term" value="P:cell division"/>
    <property type="evidence" value="ECO:0007669"/>
    <property type="project" value="UniProtKB-KW"/>
</dbReference>
<evidence type="ECO:0000256" key="1">
    <source>
        <dbReference type="ARBA" id="ARBA00016068"/>
    </source>
</evidence>
<dbReference type="Gene3D" id="3.30.230.130">
    <property type="entry name" value="Cullin, Chain C, Domain 2"/>
    <property type="match status" value="1"/>
</dbReference>
<sequence length="877" mass="98923">MESACKLGILDALSDDAIHEIVESYNGFCAATETLLNGAGDLSVGSEFVVYVHRLCKHGVESLVRDHFLRALEETFEKNGAFKFWRHFEAYGNLSEIRDDEVQEVLCKALEEISMEKQYQEKCLSMLIHALQSYKESITEGRHNSDAERVQLFSKYQFLASSVLMATLPRHFPEILHWYFKGRLEELNTIMSGEFNDDAENQDEDYINLDEKSKASNRTGQMEIDECYHQGMFSENNKLVKNIGKVVRDLRSLGFTSMTEDAYASAIFLLLKVKVHDLAGDDYRSSVLESIKLWIQAVPLQFLNALLAYLGDSISYDSVSSGVKSPLASRPSSFYPGIDTPSEGLVRWKLRLEYFAYETLQDLRIAKLFEIIVDYPDSSPAIEDLKQCLEYTGQHSKLVESFISALRYRLLTAGASTNDILHQYVSTIKALRTIDPAGVFLEAVGEPIRDYLRGRKDTIKCIVTMLTDGSGGNSNLPGNTGDSLLEELNRDEESQENIGLDDDFNTDDKQAWINAERWEPDPVEADPLKGSRNRRKVDILGMIVGIIGSKDQLVNEYRVMLAEKLLNKSDYDIDAEIRTVELLKIHFGESSMQKCEIMLNDLIDSKRTNANVKATISQLSQSQTDAELGNTALPMDILDSTIISSNFWPPIQDESLAVPQPVEQLLSDYSKRFHEIKTPRKLIWKKNLGAVKLELQFEDREVQFTVAPVHAAIIMQFQEKPSWTSKNLAAAIGVPVDVLTRRINFWISKGILAESLGEDSNEHVFTLVESMVDTSKNGGDSGSCEELLVGDEEGERSTASAEDQLHKEMTVYEKFIVGMLTNFGSMALDRIHNTLKMFCVADPPYDKTLHQLQTFLSGLVSEDKLELRDGVYFLKKQ</sequence>
<dbReference type="InterPro" id="IPR016158">
    <property type="entry name" value="Cullin_homology"/>
</dbReference>
<dbReference type="InterPro" id="IPR044554">
    <property type="entry name" value="ANAPC2"/>
</dbReference>
<dbReference type="InterPro" id="IPR059120">
    <property type="entry name" value="Cullin-like_AB"/>
</dbReference>
<dbReference type="InterPro" id="IPR014786">
    <property type="entry name" value="ANAPC2_C"/>
</dbReference>
<dbReference type="Pfam" id="PF25773">
    <property type="entry name" value="TPR_ANAPC2"/>
    <property type="match status" value="1"/>
</dbReference>
<dbReference type="AlphaFoldDB" id="A0A8K0DI75"/>
<dbReference type="InterPro" id="IPR036388">
    <property type="entry name" value="WH-like_DNA-bd_sf"/>
</dbReference>
<dbReference type="EMBL" id="VOIH02000012">
    <property type="protein sequence ID" value="KAF3431492.1"/>
    <property type="molecule type" value="Genomic_DNA"/>
</dbReference>
<accession>A0A8K0DI75</accession>
<keyword evidence="4" id="KW-0833">Ubl conjugation pathway</keyword>
<gene>
    <name evidence="8" type="ORF">FNV43_RR26223</name>
</gene>
<dbReference type="PANTHER" id="PTHR45957:SF1">
    <property type="entry name" value="ANAPHASE-PROMOTING COMPLEX SUBUNIT 2"/>
    <property type="match status" value="1"/>
</dbReference>
<dbReference type="GO" id="GO:0006511">
    <property type="term" value="P:ubiquitin-dependent protein catabolic process"/>
    <property type="evidence" value="ECO:0007669"/>
    <property type="project" value="InterPro"/>
</dbReference>
<evidence type="ECO:0000256" key="2">
    <source>
        <dbReference type="ARBA" id="ARBA00022618"/>
    </source>
</evidence>
<evidence type="ECO:0000313" key="8">
    <source>
        <dbReference type="EMBL" id="KAF3431492.1"/>
    </source>
</evidence>
<dbReference type="PANTHER" id="PTHR45957">
    <property type="entry name" value="ANAPHASE-PROMOTING COMPLEX SUBUNIT 2"/>
    <property type="match status" value="1"/>
</dbReference>
<dbReference type="InterPro" id="IPR036317">
    <property type="entry name" value="Cullin_homology_sf"/>
</dbReference>
<dbReference type="SUPFAM" id="SSF75632">
    <property type="entry name" value="Cullin homology domain"/>
    <property type="match status" value="1"/>
</dbReference>
<dbReference type="Gene3D" id="1.20.1310.10">
    <property type="entry name" value="Cullin Repeats"/>
    <property type="match status" value="1"/>
</dbReference>
<dbReference type="GO" id="GO:0005680">
    <property type="term" value="C:anaphase-promoting complex"/>
    <property type="evidence" value="ECO:0007669"/>
    <property type="project" value="TreeGrafter"/>
</dbReference>
<keyword evidence="3" id="KW-0498">Mitosis</keyword>
<dbReference type="SMART" id="SM01013">
    <property type="entry name" value="APC2"/>
    <property type="match status" value="1"/>
</dbReference>
<dbReference type="Pfam" id="PF08672">
    <property type="entry name" value="ANAPC2"/>
    <property type="match status" value="1"/>
</dbReference>
<dbReference type="GO" id="GO:0070979">
    <property type="term" value="P:protein K11-linked ubiquitination"/>
    <property type="evidence" value="ECO:0007669"/>
    <property type="project" value="TreeGrafter"/>
</dbReference>
<protein>
    <recommendedName>
        <fullName evidence="1">Anaphase-promoting complex subunit 2</fullName>
    </recommendedName>
</protein>
<dbReference type="Pfam" id="PF26557">
    <property type="entry name" value="Cullin_AB"/>
    <property type="match status" value="1"/>
</dbReference>
<evidence type="ECO:0000256" key="4">
    <source>
        <dbReference type="ARBA" id="ARBA00022786"/>
    </source>
</evidence>
<dbReference type="SMART" id="SM00182">
    <property type="entry name" value="CULLIN"/>
    <property type="match status" value="1"/>
</dbReference>
<keyword evidence="9" id="KW-1185">Reference proteome</keyword>
<dbReference type="InterPro" id="IPR057975">
    <property type="entry name" value="TPR_ANAPC2"/>
</dbReference>
<proteinExistence type="inferred from homology"/>
<evidence type="ECO:0000256" key="3">
    <source>
        <dbReference type="ARBA" id="ARBA00022776"/>
    </source>
</evidence>
<comment type="similarity">
    <text evidence="6">Belongs to the cullin family.</text>
</comment>
<evidence type="ECO:0000313" key="9">
    <source>
        <dbReference type="Proteomes" id="UP000796880"/>
    </source>
</evidence>
<evidence type="ECO:0000256" key="6">
    <source>
        <dbReference type="PROSITE-ProRule" id="PRU00330"/>
    </source>
</evidence>
<dbReference type="GO" id="GO:0007091">
    <property type="term" value="P:metaphase/anaphase transition of mitotic cell cycle"/>
    <property type="evidence" value="ECO:0007669"/>
    <property type="project" value="TreeGrafter"/>
</dbReference>
<dbReference type="FunFam" id="1.20.1310.10:FF:000032">
    <property type="entry name" value="Anaphase-promoting complex subunit 2"/>
    <property type="match status" value="1"/>
</dbReference>
<keyword evidence="5" id="KW-0131">Cell cycle</keyword>
<dbReference type="SUPFAM" id="SSF46785">
    <property type="entry name" value="Winged helix' DNA-binding domain"/>
    <property type="match status" value="1"/>
</dbReference>
<evidence type="ECO:0000259" key="7">
    <source>
        <dbReference type="PROSITE" id="PS50069"/>
    </source>
</evidence>
<feature type="domain" description="Cullin family profile" evidence="7">
    <location>
        <begin position="542"/>
        <end position="747"/>
    </location>
</feature>
<dbReference type="Proteomes" id="UP000796880">
    <property type="component" value="Unassembled WGS sequence"/>
</dbReference>
<comment type="caution">
    <text evidence="8">The sequence shown here is derived from an EMBL/GenBank/DDBJ whole genome shotgun (WGS) entry which is preliminary data.</text>
</comment>
<dbReference type="FunFam" id="3.30.230.130:FF:000010">
    <property type="entry name" value="Anaphase-promoting complex subunit 2"/>
    <property type="match status" value="1"/>
</dbReference>
<evidence type="ECO:0000256" key="5">
    <source>
        <dbReference type="ARBA" id="ARBA00023306"/>
    </source>
</evidence>
<dbReference type="OrthoDB" id="5581181at2759"/>
<dbReference type="FunFam" id="1.10.10.10:FF:000331">
    <property type="entry name" value="Anaphase-promoting complex subunit 2"/>
    <property type="match status" value="1"/>
</dbReference>
<dbReference type="Gene3D" id="1.10.10.10">
    <property type="entry name" value="Winged helix-like DNA-binding domain superfamily/Winged helix DNA-binding domain"/>
    <property type="match status" value="1"/>
</dbReference>
<reference evidence="8" key="1">
    <citation type="submission" date="2020-03" db="EMBL/GenBank/DDBJ databases">
        <title>A high-quality chromosome-level genome assembly of a woody plant with both climbing and erect habits, Rhamnella rubrinervis.</title>
        <authorList>
            <person name="Lu Z."/>
            <person name="Yang Y."/>
            <person name="Zhu X."/>
            <person name="Sun Y."/>
        </authorList>
    </citation>
    <scope>NUCLEOTIDE SEQUENCE</scope>
    <source>
        <strain evidence="8">BYM</strain>
        <tissue evidence="8">Leaf</tissue>
    </source>
</reference>
<dbReference type="PROSITE" id="PS50069">
    <property type="entry name" value="CULLIN_2"/>
    <property type="match status" value="1"/>
</dbReference>
<dbReference type="InterPro" id="IPR036390">
    <property type="entry name" value="WH_DNA-bd_sf"/>
</dbReference>
<name>A0A8K0DI75_9ROSA</name>
<dbReference type="GO" id="GO:0031625">
    <property type="term" value="F:ubiquitin protein ligase binding"/>
    <property type="evidence" value="ECO:0007669"/>
    <property type="project" value="InterPro"/>
</dbReference>
<keyword evidence="2" id="KW-0132">Cell division</keyword>